<sequence>MRAGAAPEVLAVLAVETGPEGLVKLVHPLTFDGEPPDEVEGRASVELEDEGERLVEVAFLAKLDPEDEVNAEVLAVVELGNDLEVTLGVELRLVVEAKVEFEARLRLADDSELENEVSELAEVELLANLDPEDMVDAEVLSTVRLDKDVEVTLEVGLLLVLDIEVEFAARLLLVDELINAVEAKEAEVVFLLAVVVVGTLKEVIDTRERIGTVEVDVTWVVLTERLPFNVVKVEEPGRAVLVVVEPLMTRIKLSEAKDVVDTSEAVDEDVPFRLDTRNELDDVDDVDDIPARLEVNQVLEEDKALLDVLELPKAEARNVLNDVLGVDERAVDVAMRVDVTMLLLVTDSMLRDPVVEVVFANDPAVDVFPVEVELDRVDKPAEVLLGTKLVELELELDGITYWYRDNPFGPPHTVEEFPAHVMEQRPSVAVVDPADRVFPQ</sequence>
<evidence type="ECO:0000313" key="1">
    <source>
        <dbReference type="EMBL" id="KAJ8994641.1"/>
    </source>
</evidence>
<dbReference type="EMBL" id="JAJGCB010000002">
    <property type="protein sequence ID" value="KAJ8994641.1"/>
    <property type="molecule type" value="Genomic_DNA"/>
</dbReference>
<accession>A0AAN6EZJ0</accession>
<dbReference type="Proteomes" id="UP001161757">
    <property type="component" value="Unassembled WGS sequence"/>
</dbReference>
<gene>
    <name evidence="1" type="ORF">HRR80_001349</name>
</gene>
<name>A0AAN6EZJ0_EXODE</name>
<proteinExistence type="predicted"/>
<organism evidence="1 2">
    <name type="scientific">Exophiala dermatitidis</name>
    <name type="common">Black yeast-like fungus</name>
    <name type="synonym">Wangiella dermatitidis</name>
    <dbReference type="NCBI Taxonomy" id="5970"/>
    <lineage>
        <taxon>Eukaryota</taxon>
        <taxon>Fungi</taxon>
        <taxon>Dikarya</taxon>
        <taxon>Ascomycota</taxon>
        <taxon>Pezizomycotina</taxon>
        <taxon>Eurotiomycetes</taxon>
        <taxon>Chaetothyriomycetidae</taxon>
        <taxon>Chaetothyriales</taxon>
        <taxon>Herpotrichiellaceae</taxon>
        <taxon>Exophiala</taxon>
    </lineage>
</organism>
<reference evidence="1" key="1">
    <citation type="submission" date="2023-01" db="EMBL/GenBank/DDBJ databases">
        <title>Exophiala dermititidis isolated from Cystic Fibrosis Patient.</title>
        <authorList>
            <person name="Kurbessoian T."/>
            <person name="Crocker A."/>
            <person name="Murante D."/>
            <person name="Hogan D.A."/>
            <person name="Stajich J.E."/>
        </authorList>
    </citation>
    <scope>NUCLEOTIDE SEQUENCE</scope>
    <source>
        <strain evidence="1">Ex8</strain>
    </source>
</reference>
<comment type="caution">
    <text evidence="1">The sequence shown here is derived from an EMBL/GenBank/DDBJ whole genome shotgun (WGS) entry which is preliminary data.</text>
</comment>
<protein>
    <submittedName>
        <fullName evidence="1">Uncharacterized protein</fullName>
    </submittedName>
</protein>
<evidence type="ECO:0000313" key="2">
    <source>
        <dbReference type="Proteomes" id="UP001161757"/>
    </source>
</evidence>
<dbReference type="AlphaFoldDB" id="A0AAN6EZJ0"/>